<comment type="caution">
    <text evidence="1">The sequence shown here is derived from an EMBL/GenBank/DDBJ whole genome shotgun (WGS) entry which is preliminary data.</text>
</comment>
<evidence type="ECO:0000313" key="2">
    <source>
        <dbReference type="Proteomes" id="UP001066276"/>
    </source>
</evidence>
<evidence type="ECO:0000313" key="1">
    <source>
        <dbReference type="EMBL" id="KAJ1149242.1"/>
    </source>
</evidence>
<keyword evidence="2" id="KW-1185">Reference proteome</keyword>
<dbReference type="Proteomes" id="UP001066276">
    <property type="component" value="Chromosome 5"/>
</dbReference>
<sequence>MFEGIRNLRTIVQRPGTERMSGVCIICTGDFDSGLFARVVARALPVSRGEVRARAHLPAGFASVSPRASARVRAVYSFILLVSLRE</sequence>
<accession>A0AAV7RBN5</accession>
<proteinExistence type="predicted"/>
<name>A0AAV7RBN5_PLEWA</name>
<dbReference type="EMBL" id="JANPWB010000009">
    <property type="protein sequence ID" value="KAJ1149242.1"/>
    <property type="molecule type" value="Genomic_DNA"/>
</dbReference>
<protein>
    <submittedName>
        <fullName evidence="1">Uncharacterized protein</fullName>
    </submittedName>
</protein>
<reference evidence="1" key="1">
    <citation type="journal article" date="2022" name="bioRxiv">
        <title>Sequencing and chromosome-scale assembly of the giantPleurodeles waltlgenome.</title>
        <authorList>
            <person name="Brown T."/>
            <person name="Elewa A."/>
            <person name="Iarovenko S."/>
            <person name="Subramanian E."/>
            <person name="Araus A.J."/>
            <person name="Petzold A."/>
            <person name="Susuki M."/>
            <person name="Suzuki K.-i.T."/>
            <person name="Hayashi T."/>
            <person name="Toyoda A."/>
            <person name="Oliveira C."/>
            <person name="Osipova E."/>
            <person name="Leigh N.D."/>
            <person name="Simon A."/>
            <person name="Yun M.H."/>
        </authorList>
    </citation>
    <scope>NUCLEOTIDE SEQUENCE</scope>
    <source>
        <strain evidence="1">20211129_DDA</strain>
        <tissue evidence="1">Liver</tissue>
    </source>
</reference>
<gene>
    <name evidence="1" type="ORF">NDU88_002057</name>
</gene>
<organism evidence="1 2">
    <name type="scientific">Pleurodeles waltl</name>
    <name type="common">Iberian ribbed newt</name>
    <dbReference type="NCBI Taxonomy" id="8319"/>
    <lineage>
        <taxon>Eukaryota</taxon>
        <taxon>Metazoa</taxon>
        <taxon>Chordata</taxon>
        <taxon>Craniata</taxon>
        <taxon>Vertebrata</taxon>
        <taxon>Euteleostomi</taxon>
        <taxon>Amphibia</taxon>
        <taxon>Batrachia</taxon>
        <taxon>Caudata</taxon>
        <taxon>Salamandroidea</taxon>
        <taxon>Salamandridae</taxon>
        <taxon>Pleurodelinae</taxon>
        <taxon>Pleurodeles</taxon>
    </lineage>
</organism>
<dbReference type="AlphaFoldDB" id="A0AAV7RBN5"/>